<dbReference type="EMBL" id="JACDQQ010001189">
    <property type="protein sequence ID" value="MBA0085746.1"/>
    <property type="molecule type" value="Genomic_DNA"/>
</dbReference>
<feature type="region of interest" description="Disordered" evidence="7">
    <location>
        <begin position="203"/>
        <end position="223"/>
    </location>
</feature>
<keyword evidence="5 6" id="KW-0472">Membrane</keyword>
<evidence type="ECO:0000256" key="4">
    <source>
        <dbReference type="ARBA" id="ARBA00022989"/>
    </source>
</evidence>
<organism evidence="9 10">
    <name type="scientific">Candidatus Acidiferrum panamense</name>
    <dbReference type="NCBI Taxonomy" id="2741543"/>
    <lineage>
        <taxon>Bacteria</taxon>
        <taxon>Pseudomonadati</taxon>
        <taxon>Acidobacteriota</taxon>
        <taxon>Terriglobia</taxon>
        <taxon>Candidatus Acidiferrales</taxon>
        <taxon>Candidatus Acidiferrum</taxon>
    </lineage>
</organism>
<dbReference type="PANTHER" id="PTHR12677:SF59">
    <property type="entry name" value="GOLGI APPARATUS MEMBRANE PROTEIN TVP38-RELATED"/>
    <property type="match status" value="1"/>
</dbReference>
<feature type="transmembrane region" description="Helical" evidence="6">
    <location>
        <begin position="167"/>
        <end position="193"/>
    </location>
</feature>
<feature type="non-terminal residue" evidence="9">
    <location>
        <position position="223"/>
    </location>
</feature>
<feature type="transmembrane region" description="Helical" evidence="6">
    <location>
        <begin position="21"/>
        <end position="50"/>
    </location>
</feature>
<dbReference type="PANTHER" id="PTHR12677">
    <property type="entry name" value="GOLGI APPARATUS MEMBRANE PROTEIN TVP38-RELATED"/>
    <property type="match status" value="1"/>
</dbReference>
<keyword evidence="3 6" id="KW-0812">Transmembrane</keyword>
<dbReference type="Pfam" id="PF09335">
    <property type="entry name" value="VTT_dom"/>
    <property type="match status" value="1"/>
</dbReference>
<comment type="similarity">
    <text evidence="6">Belongs to the TVP38/TMEM64 family.</text>
</comment>
<evidence type="ECO:0000256" key="1">
    <source>
        <dbReference type="ARBA" id="ARBA00004651"/>
    </source>
</evidence>
<feature type="transmembrane region" description="Helical" evidence="6">
    <location>
        <begin position="132"/>
        <end position="155"/>
    </location>
</feature>
<feature type="transmembrane region" description="Helical" evidence="6">
    <location>
        <begin position="105"/>
        <end position="126"/>
    </location>
</feature>
<keyword evidence="2 6" id="KW-1003">Cell membrane</keyword>
<dbReference type="AlphaFoldDB" id="A0A7V8NQX7"/>
<evidence type="ECO:0000313" key="9">
    <source>
        <dbReference type="EMBL" id="MBA0085746.1"/>
    </source>
</evidence>
<name>A0A7V8NQX7_9BACT</name>
<dbReference type="InterPro" id="IPR015414">
    <property type="entry name" value="TMEM64"/>
</dbReference>
<evidence type="ECO:0000256" key="7">
    <source>
        <dbReference type="SAM" id="MobiDB-lite"/>
    </source>
</evidence>
<evidence type="ECO:0000259" key="8">
    <source>
        <dbReference type="Pfam" id="PF09335"/>
    </source>
</evidence>
<dbReference type="GO" id="GO:0005886">
    <property type="term" value="C:plasma membrane"/>
    <property type="evidence" value="ECO:0007669"/>
    <property type="project" value="UniProtKB-SubCell"/>
</dbReference>
<keyword evidence="10" id="KW-1185">Reference proteome</keyword>
<keyword evidence="4 6" id="KW-1133">Transmembrane helix</keyword>
<feature type="transmembrane region" description="Helical" evidence="6">
    <location>
        <begin position="56"/>
        <end position="75"/>
    </location>
</feature>
<evidence type="ECO:0000256" key="2">
    <source>
        <dbReference type="ARBA" id="ARBA00022475"/>
    </source>
</evidence>
<evidence type="ECO:0000256" key="5">
    <source>
        <dbReference type="ARBA" id="ARBA00023136"/>
    </source>
</evidence>
<comment type="subcellular location">
    <subcellularLocation>
        <location evidence="1 6">Cell membrane</location>
        <topology evidence="1 6">Multi-pass membrane protein</topology>
    </subcellularLocation>
</comment>
<reference evidence="9" key="1">
    <citation type="submission" date="2020-06" db="EMBL/GenBank/DDBJ databases">
        <title>Legume-microbial interactions unlock mineral nutrients during tropical forest succession.</title>
        <authorList>
            <person name="Epihov D.Z."/>
        </authorList>
    </citation>
    <scope>NUCLEOTIDE SEQUENCE [LARGE SCALE GENOMIC DNA]</scope>
    <source>
        <strain evidence="9">Pan2503</strain>
    </source>
</reference>
<dbReference type="InterPro" id="IPR032816">
    <property type="entry name" value="VTT_dom"/>
</dbReference>
<evidence type="ECO:0000313" key="10">
    <source>
        <dbReference type="Proteomes" id="UP000567293"/>
    </source>
</evidence>
<feature type="domain" description="VTT" evidence="8">
    <location>
        <begin position="40"/>
        <end position="155"/>
    </location>
</feature>
<protein>
    <recommendedName>
        <fullName evidence="6">TVP38/TMEM64 family membrane protein</fullName>
    </recommendedName>
</protein>
<dbReference type="Proteomes" id="UP000567293">
    <property type="component" value="Unassembled WGS sequence"/>
</dbReference>
<proteinExistence type="inferred from homology"/>
<accession>A0A7V8NQX7</accession>
<evidence type="ECO:0000256" key="3">
    <source>
        <dbReference type="ARBA" id="ARBA00022692"/>
    </source>
</evidence>
<comment type="caution">
    <text evidence="9">The sequence shown here is derived from an EMBL/GenBank/DDBJ whole genome shotgun (WGS) entry which is preliminary data.</text>
</comment>
<sequence length="223" mass="23566">MRYMGLAGMRELVDAHAPYGPLLFMAIVVAGLFTRVPMMGTVLVAVGAVLFGGLAAFAYGWLAALVGTTAIFVLVRSVARDYAKRMLDARPGRLRALDERITRNGFGTVLVLRLVFGMAPMLNWGLGLTGVRLLHCLAATALGIVPNLAVAVFFADTIANRPPGSGTLLPWVVVGGMPALVAVFRAASLLAFAGPMLLKVGGRDRKRSGGAERRHGDRTPVLA</sequence>
<evidence type="ECO:0000256" key="6">
    <source>
        <dbReference type="RuleBase" id="RU366058"/>
    </source>
</evidence>
<gene>
    <name evidence="9" type="ORF">HRJ53_12180</name>
</gene>